<keyword evidence="1" id="KW-0378">Hydrolase</keyword>
<evidence type="ECO:0000313" key="2">
    <source>
        <dbReference type="Proteomes" id="UP001595536"/>
    </source>
</evidence>
<dbReference type="CDD" id="cd00586">
    <property type="entry name" value="4HBT"/>
    <property type="match status" value="1"/>
</dbReference>
<sequence length="147" mass="16637">MKPPVWRLERSVYPHFVRIQTRYRDEDRLHHINNIAIAEYYDEARSVFTREMFAQAGVSERTRIVTADSRVTYLAEVFHMQPVEIATGILRIGGSSYEIGQALFVGDSCKGVCATVFVHAEKTGATPMPAQLRAALETMRIRVPQPA</sequence>
<gene>
    <name evidence="1" type="ORF">ACFOEX_00460</name>
</gene>
<dbReference type="GO" id="GO:0016787">
    <property type="term" value="F:hydrolase activity"/>
    <property type="evidence" value="ECO:0007669"/>
    <property type="project" value="UniProtKB-KW"/>
</dbReference>
<organism evidence="1 2">
    <name type="scientific">Camelimonas abortus</name>
    <dbReference type="NCBI Taxonomy" id="1017184"/>
    <lineage>
        <taxon>Bacteria</taxon>
        <taxon>Pseudomonadati</taxon>
        <taxon>Pseudomonadota</taxon>
        <taxon>Alphaproteobacteria</taxon>
        <taxon>Hyphomicrobiales</taxon>
        <taxon>Chelatococcaceae</taxon>
        <taxon>Camelimonas</taxon>
    </lineage>
</organism>
<dbReference type="SUPFAM" id="SSF54637">
    <property type="entry name" value="Thioesterase/thiol ester dehydrase-isomerase"/>
    <property type="match status" value="1"/>
</dbReference>
<dbReference type="RefSeq" id="WP_376828853.1">
    <property type="nucleotide sequence ID" value="NZ_JBHLWR010000004.1"/>
</dbReference>
<comment type="caution">
    <text evidence="1">The sequence shown here is derived from an EMBL/GenBank/DDBJ whole genome shotgun (WGS) entry which is preliminary data.</text>
</comment>
<dbReference type="Proteomes" id="UP001595536">
    <property type="component" value="Unassembled WGS sequence"/>
</dbReference>
<accession>A0ABV7LAL6</accession>
<proteinExistence type="predicted"/>
<dbReference type="Pfam" id="PF13279">
    <property type="entry name" value="4HBT_2"/>
    <property type="match status" value="1"/>
</dbReference>
<dbReference type="InterPro" id="IPR029069">
    <property type="entry name" value="HotDog_dom_sf"/>
</dbReference>
<protein>
    <submittedName>
        <fullName evidence="1">Acyl-CoA thioesterase</fullName>
        <ecNumber evidence="1">3.1.2.-</ecNumber>
    </submittedName>
</protein>
<dbReference type="Gene3D" id="3.10.129.10">
    <property type="entry name" value="Hotdog Thioesterase"/>
    <property type="match status" value="1"/>
</dbReference>
<name>A0ABV7LAL6_9HYPH</name>
<dbReference type="EMBL" id="JBHRUV010000002">
    <property type="protein sequence ID" value="MFC3264831.1"/>
    <property type="molecule type" value="Genomic_DNA"/>
</dbReference>
<reference evidence="2" key="1">
    <citation type="journal article" date="2019" name="Int. J. Syst. Evol. Microbiol.">
        <title>The Global Catalogue of Microorganisms (GCM) 10K type strain sequencing project: providing services to taxonomists for standard genome sequencing and annotation.</title>
        <authorList>
            <consortium name="The Broad Institute Genomics Platform"/>
            <consortium name="The Broad Institute Genome Sequencing Center for Infectious Disease"/>
            <person name="Wu L."/>
            <person name="Ma J."/>
        </authorList>
    </citation>
    <scope>NUCLEOTIDE SEQUENCE [LARGE SCALE GENOMIC DNA]</scope>
    <source>
        <strain evidence="2">CCM 7941</strain>
    </source>
</reference>
<dbReference type="EC" id="3.1.2.-" evidence="1"/>
<keyword evidence="2" id="KW-1185">Reference proteome</keyword>
<evidence type="ECO:0000313" key="1">
    <source>
        <dbReference type="EMBL" id="MFC3264831.1"/>
    </source>
</evidence>